<organism evidence="1 2">
    <name type="scientific">Teratosphaeria nubilosa</name>
    <dbReference type="NCBI Taxonomy" id="161662"/>
    <lineage>
        <taxon>Eukaryota</taxon>
        <taxon>Fungi</taxon>
        <taxon>Dikarya</taxon>
        <taxon>Ascomycota</taxon>
        <taxon>Pezizomycotina</taxon>
        <taxon>Dothideomycetes</taxon>
        <taxon>Dothideomycetidae</taxon>
        <taxon>Mycosphaerellales</taxon>
        <taxon>Teratosphaeriaceae</taxon>
        <taxon>Teratosphaeria</taxon>
    </lineage>
</organism>
<protein>
    <recommendedName>
        <fullName evidence="3">Hydrophobin</fullName>
    </recommendedName>
</protein>
<name>A0A6G1L448_9PEZI</name>
<evidence type="ECO:0008006" key="3">
    <source>
        <dbReference type="Google" id="ProtNLM"/>
    </source>
</evidence>
<keyword evidence="2" id="KW-1185">Reference proteome</keyword>
<dbReference type="AlphaFoldDB" id="A0A6G1L448"/>
<dbReference type="EMBL" id="ML995852">
    <property type="protein sequence ID" value="KAF2767701.1"/>
    <property type="molecule type" value="Genomic_DNA"/>
</dbReference>
<sequence>MSKAAAIPEALPEAEAKPDNSFAAANAGAVASGNGYAFAHSSALAGGLEKYPCGNPIPGACGGGLPPMYKPPFDIPQPHIWPIPTPHPGPDPSHPDKPNGGKCNAGFANSCCNGDNNSGDGHLSGGLLGPIFGGSCVLGGVLQGACSGSTRCCPTDQFGLINVNVACPF</sequence>
<reference evidence="1" key="1">
    <citation type="journal article" date="2020" name="Stud. Mycol.">
        <title>101 Dothideomycetes genomes: a test case for predicting lifestyles and emergence of pathogens.</title>
        <authorList>
            <person name="Haridas S."/>
            <person name="Albert R."/>
            <person name="Binder M."/>
            <person name="Bloem J."/>
            <person name="Labutti K."/>
            <person name="Salamov A."/>
            <person name="Andreopoulos B."/>
            <person name="Baker S."/>
            <person name="Barry K."/>
            <person name="Bills G."/>
            <person name="Bluhm B."/>
            <person name="Cannon C."/>
            <person name="Castanera R."/>
            <person name="Culley D."/>
            <person name="Daum C."/>
            <person name="Ezra D."/>
            <person name="Gonzalez J."/>
            <person name="Henrissat B."/>
            <person name="Kuo A."/>
            <person name="Liang C."/>
            <person name="Lipzen A."/>
            <person name="Lutzoni F."/>
            <person name="Magnuson J."/>
            <person name="Mondo S."/>
            <person name="Nolan M."/>
            <person name="Ohm R."/>
            <person name="Pangilinan J."/>
            <person name="Park H.-J."/>
            <person name="Ramirez L."/>
            <person name="Alfaro M."/>
            <person name="Sun H."/>
            <person name="Tritt A."/>
            <person name="Yoshinaga Y."/>
            <person name="Zwiers L.-H."/>
            <person name="Turgeon B."/>
            <person name="Goodwin S."/>
            <person name="Spatafora J."/>
            <person name="Crous P."/>
            <person name="Grigoriev I."/>
        </authorList>
    </citation>
    <scope>NUCLEOTIDE SEQUENCE</scope>
    <source>
        <strain evidence="1">CBS 116005</strain>
    </source>
</reference>
<evidence type="ECO:0000313" key="1">
    <source>
        <dbReference type="EMBL" id="KAF2767701.1"/>
    </source>
</evidence>
<gene>
    <name evidence="1" type="ORF">EJ03DRAFT_328893</name>
</gene>
<dbReference type="Proteomes" id="UP000799436">
    <property type="component" value="Unassembled WGS sequence"/>
</dbReference>
<accession>A0A6G1L448</accession>
<proteinExistence type="predicted"/>
<evidence type="ECO:0000313" key="2">
    <source>
        <dbReference type="Proteomes" id="UP000799436"/>
    </source>
</evidence>
<dbReference type="OrthoDB" id="10606147at2759"/>